<organism evidence="6 7">
    <name type="scientific">Nonomuraea solani</name>
    <dbReference type="NCBI Taxonomy" id="1144553"/>
    <lineage>
        <taxon>Bacteria</taxon>
        <taxon>Bacillati</taxon>
        <taxon>Actinomycetota</taxon>
        <taxon>Actinomycetes</taxon>
        <taxon>Streptosporangiales</taxon>
        <taxon>Streptosporangiaceae</taxon>
        <taxon>Nonomuraea</taxon>
    </lineage>
</organism>
<reference evidence="6 7" key="1">
    <citation type="submission" date="2016-10" db="EMBL/GenBank/DDBJ databases">
        <authorList>
            <person name="de Groot N.N."/>
        </authorList>
    </citation>
    <scope>NUCLEOTIDE SEQUENCE [LARGE SCALE GENOMIC DNA]</scope>
    <source>
        <strain evidence="6 7">CGMCC 4.7037</strain>
    </source>
</reference>
<accession>A0A1H5ZHZ4</accession>
<keyword evidence="4" id="KW-0472">Membrane</keyword>
<feature type="chain" id="PRO_5009291628" description="Neutral zinc metallopeptidase" evidence="5">
    <location>
        <begin position="22"/>
        <end position="253"/>
    </location>
</feature>
<dbReference type="InterPro" id="IPR007343">
    <property type="entry name" value="Uncharacterised_pept_Zn_put"/>
</dbReference>
<keyword evidence="3" id="KW-1133">Transmembrane helix</keyword>
<gene>
    <name evidence="6" type="ORF">SAMN05444920_102709</name>
</gene>
<sequence>MPSSALTLATILITASLSTTAAPIESPFPKKAGKLGVAACAETPLSSGGIPREREYLTGVVKCLDRSWAAYFKRAGLSLGRPIVEYYAEPARTVCGRAWPEHADAFYCTERATLVFPLTGGWIENRADLYPMKVAAHEYGHHVQSALGIRRAYEMEARTRGGDRGNALKRRYELQADCLAGVFLGSVWGSLRRPRSDWAALVETVKASGDDGLDGGARSHGKGANRAAWLERGYRAGSPTACDTWSAAATKVA</sequence>
<dbReference type="GO" id="GO:0016020">
    <property type="term" value="C:membrane"/>
    <property type="evidence" value="ECO:0007669"/>
    <property type="project" value="UniProtKB-SubCell"/>
</dbReference>
<dbReference type="PANTHER" id="PTHR30168:SF0">
    <property type="entry name" value="INNER MEMBRANE PROTEIN"/>
    <property type="match status" value="1"/>
</dbReference>
<keyword evidence="2" id="KW-0812">Transmembrane</keyword>
<name>A0A1H5ZHZ4_9ACTN</name>
<dbReference type="RefSeq" id="WP_235030000.1">
    <property type="nucleotide sequence ID" value="NZ_FNVT01000002.1"/>
</dbReference>
<evidence type="ECO:0000256" key="5">
    <source>
        <dbReference type="SAM" id="SignalP"/>
    </source>
</evidence>
<dbReference type="AlphaFoldDB" id="A0A1H5ZHZ4"/>
<feature type="signal peptide" evidence="5">
    <location>
        <begin position="1"/>
        <end position="21"/>
    </location>
</feature>
<dbReference type="Pfam" id="PF04228">
    <property type="entry name" value="Zn_peptidase"/>
    <property type="match status" value="1"/>
</dbReference>
<evidence type="ECO:0000313" key="7">
    <source>
        <dbReference type="Proteomes" id="UP000236732"/>
    </source>
</evidence>
<evidence type="ECO:0000256" key="1">
    <source>
        <dbReference type="ARBA" id="ARBA00004167"/>
    </source>
</evidence>
<keyword evidence="5" id="KW-0732">Signal</keyword>
<evidence type="ECO:0000256" key="2">
    <source>
        <dbReference type="ARBA" id="ARBA00022692"/>
    </source>
</evidence>
<dbReference type="Proteomes" id="UP000236732">
    <property type="component" value="Unassembled WGS sequence"/>
</dbReference>
<evidence type="ECO:0000256" key="4">
    <source>
        <dbReference type="ARBA" id="ARBA00023136"/>
    </source>
</evidence>
<dbReference type="PANTHER" id="PTHR30168">
    <property type="entry name" value="PUTATIVE MEMBRANE PROTEIN YPFJ"/>
    <property type="match status" value="1"/>
</dbReference>
<proteinExistence type="predicted"/>
<comment type="subcellular location">
    <subcellularLocation>
        <location evidence="1">Membrane</location>
        <topology evidence="1">Single-pass membrane protein</topology>
    </subcellularLocation>
</comment>
<protein>
    <recommendedName>
        <fullName evidence="8">Neutral zinc metallopeptidase</fullName>
    </recommendedName>
</protein>
<evidence type="ECO:0000256" key="3">
    <source>
        <dbReference type="ARBA" id="ARBA00022989"/>
    </source>
</evidence>
<keyword evidence="7" id="KW-1185">Reference proteome</keyword>
<evidence type="ECO:0008006" key="8">
    <source>
        <dbReference type="Google" id="ProtNLM"/>
    </source>
</evidence>
<evidence type="ECO:0000313" key="6">
    <source>
        <dbReference type="EMBL" id="SEG36088.1"/>
    </source>
</evidence>
<dbReference type="EMBL" id="FNVT01000002">
    <property type="protein sequence ID" value="SEG36088.1"/>
    <property type="molecule type" value="Genomic_DNA"/>
</dbReference>